<organism evidence="1 2">
    <name type="scientific">Neolentinus lepideus HHB14362 ss-1</name>
    <dbReference type="NCBI Taxonomy" id="1314782"/>
    <lineage>
        <taxon>Eukaryota</taxon>
        <taxon>Fungi</taxon>
        <taxon>Dikarya</taxon>
        <taxon>Basidiomycota</taxon>
        <taxon>Agaricomycotina</taxon>
        <taxon>Agaricomycetes</taxon>
        <taxon>Gloeophyllales</taxon>
        <taxon>Gloeophyllaceae</taxon>
        <taxon>Neolentinus</taxon>
    </lineage>
</organism>
<evidence type="ECO:0000313" key="1">
    <source>
        <dbReference type="EMBL" id="KZT18909.1"/>
    </source>
</evidence>
<dbReference type="OrthoDB" id="10380404at2759"/>
<name>A0A165MXP7_9AGAM</name>
<sequence>MSANVPLPIQRKRHSRLTPSDVLHTRLAILRYVPVEIVDMILELAAYLPASIKASYIVPIVPPRPQLRSFTTIPNFDIRFESPPLPAIPVSLRLVLHKRIDMARSMSTQVVRLSLAMRRPSGEIVPLRIGFTVPFKRFTKSWTVSLFEGDFTSVTRKGDRIVVLARFS</sequence>
<dbReference type="InParanoid" id="A0A165MXP7"/>
<evidence type="ECO:0000313" key="2">
    <source>
        <dbReference type="Proteomes" id="UP000076761"/>
    </source>
</evidence>
<gene>
    <name evidence="1" type="ORF">NEOLEDRAFT_1183872</name>
</gene>
<dbReference type="EMBL" id="KV425657">
    <property type="protein sequence ID" value="KZT18909.1"/>
    <property type="molecule type" value="Genomic_DNA"/>
</dbReference>
<accession>A0A165MXP7</accession>
<reference evidence="1 2" key="1">
    <citation type="journal article" date="2016" name="Mol. Biol. Evol.">
        <title>Comparative Genomics of Early-Diverging Mushroom-Forming Fungi Provides Insights into the Origins of Lignocellulose Decay Capabilities.</title>
        <authorList>
            <person name="Nagy L.G."/>
            <person name="Riley R."/>
            <person name="Tritt A."/>
            <person name="Adam C."/>
            <person name="Daum C."/>
            <person name="Floudas D."/>
            <person name="Sun H."/>
            <person name="Yadav J.S."/>
            <person name="Pangilinan J."/>
            <person name="Larsson K.H."/>
            <person name="Matsuura K."/>
            <person name="Barry K."/>
            <person name="Labutti K."/>
            <person name="Kuo R."/>
            <person name="Ohm R.A."/>
            <person name="Bhattacharya S.S."/>
            <person name="Shirouzu T."/>
            <person name="Yoshinaga Y."/>
            <person name="Martin F.M."/>
            <person name="Grigoriev I.V."/>
            <person name="Hibbett D.S."/>
        </authorList>
    </citation>
    <scope>NUCLEOTIDE SEQUENCE [LARGE SCALE GENOMIC DNA]</scope>
    <source>
        <strain evidence="1 2">HHB14362 ss-1</strain>
    </source>
</reference>
<proteinExistence type="predicted"/>
<dbReference type="Proteomes" id="UP000076761">
    <property type="component" value="Unassembled WGS sequence"/>
</dbReference>
<dbReference type="AlphaFoldDB" id="A0A165MXP7"/>
<keyword evidence="2" id="KW-1185">Reference proteome</keyword>
<protein>
    <submittedName>
        <fullName evidence="1">Uncharacterized protein</fullName>
    </submittedName>
</protein>